<keyword evidence="3" id="KW-0862">Zinc</keyword>
<comment type="caution">
    <text evidence="6">The sequence shown here is derived from an EMBL/GenBank/DDBJ whole genome shotgun (WGS) entry which is preliminary data.</text>
</comment>
<dbReference type="EC" id="4.2.1.1" evidence="2"/>
<proteinExistence type="inferred from homology"/>
<dbReference type="InterPro" id="IPR001765">
    <property type="entry name" value="Carbonic_anhydrase"/>
</dbReference>
<dbReference type="PANTHER" id="PTHR11002:SF79">
    <property type="entry name" value="CARBONIC ANHYDRASE 2"/>
    <property type="match status" value="1"/>
</dbReference>
<dbReference type="CDD" id="cd03378">
    <property type="entry name" value="beta_CA_cladeC"/>
    <property type="match status" value="1"/>
</dbReference>
<keyword evidence="7" id="KW-1185">Reference proteome</keyword>
<dbReference type="PROSITE" id="PS00704">
    <property type="entry name" value="PROK_CO2_ANHYDRASE_1"/>
    <property type="match status" value="1"/>
</dbReference>
<dbReference type="Proteomes" id="UP000760480">
    <property type="component" value="Unassembled WGS sequence"/>
</dbReference>
<dbReference type="PANTHER" id="PTHR11002">
    <property type="entry name" value="CARBONIC ANHYDRASE"/>
    <property type="match status" value="1"/>
</dbReference>
<evidence type="ECO:0000256" key="3">
    <source>
        <dbReference type="ARBA" id="ARBA00022833"/>
    </source>
</evidence>
<comment type="similarity">
    <text evidence="1">Belongs to the beta-class carbonic anhydrase family.</text>
</comment>
<evidence type="ECO:0000256" key="1">
    <source>
        <dbReference type="ARBA" id="ARBA00006217"/>
    </source>
</evidence>
<comment type="catalytic activity">
    <reaction evidence="5">
        <text>hydrogencarbonate + H(+) = CO2 + H2O</text>
        <dbReference type="Rhea" id="RHEA:10748"/>
        <dbReference type="ChEBI" id="CHEBI:15377"/>
        <dbReference type="ChEBI" id="CHEBI:15378"/>
        <dbReference type="ChEBI" id="CHEBI:16526"/>
        <dbReference type="ChEBI" id="CHEBI:17544"/>
        <dbReference type="EC" id="4.2.1.1"/>
    </reaction>
</comment>
<name>A0ABX1TMX7_9GAMM</name>
<protein>
    <recommendedName>
        <fullName evidence="2">carbonic anhydrase</fullName>
        <ecNumber evidence="2">4.2.1.1</ecNumber>
    </recommendedName>
</protein>
<dbReference type="Gene3D" id="3.40.1050.10">
    <property type="entry name" value="Carbonic anhydrase"/>
    <property type="match status" value="1"/>
</dbReference>
<dbReference type="SMART" id="SM00947">
    <property type="entry name" value="Pro_CA"/>
    <property type="match status" value="1"/>
</dbReference>
<evidence type="ECO:0000313" key="6">
    <source>
        <dbReference type="EMBL" id="NMQ19488.1"/>
    </source>
</evidence>
<dbReference type="InterPro" id="IPR015892">
    <property type="entry name" value="Carbonic_anhydrase_CS"/>
</dbReference>
<gene>
    <name evidence="6" type="ORF">E4P82_09935</name>
</gene>
<dbReference type="Pfam" id="PF00484">
    <property type="entry name" value="Pro_CA"/>
    <property type="match status" value="1"/>
</dbReference>
<sequence length="206" mass="22530">MATLKPHEPMLTADEALQRLIDGNLRFLRGEARFPTVQKDILADLAQGQRPYATILGCSDSRVPPELIFDAGFGELFIVRVAGNVLSPEIMGSLQYAGLHLHTPLFVVLGHSGCGAVQAALETQRHGLQHRARIQILIDNILPGLPNPDPQTPPSTQLDQAIEANVRWTMRQLLETPEGQARLAEGRMQLVGAVYEIESGGVRFLS</sequence>
<evidence type="ECO:0000256" key="5">
    <source>
        <dbReference type="ARBA" id="ARBA00048348"/>
    </source>
</evidence>
<evidence type="ECO:0000256" key="2">
    <source>
        <dbReference type="ARBA" id="ARBA00012925"/>
    </source>
</evidence>
<evidence type="ECO:0000256" key="4">
    <source>
        <dbReference type="ARBA" id="ARBA00023239"/>
    </source>
</evidence>
<dbReference type="InterPro" id="IPR036874">
    <property type="entry name" value="Carbonic_anhydrase_sf"/>
</dbReference>
<keyword evidence="4" id="KW-0456">Lyase</keyword>
<organism evidence="6 7">
    <name type="scientific">Candidatus Competibacter phosphatis</name>
    <dbReference type="NCBI Taxonomy" id="221280"/>
    <lineage>
        <taxon>Bacteria</taxon>
        <taxon>Pseudomonadati</taxon>
        <taxon>Pseudomonadota</taxon>
        <taxon>Gammaproteobacteria</taxon>
        <taxon>Candidatus Competibacteraceae</taxon>
        <taxon>Candidatus Competibacter</taxon>
    </lineage>
</organism>
<dbReference type="SUPFAM" id="SSF53056">
    <property type="entry name" value="beta-carbonic anhydrase, cab"/>
    <property type="match status" value="1"/>
</dbReference>
<reference evidence="6 7" key="1">
    <citation type="submission" date="2019-03" db="EMBL/GenBank/DDBJ databases">
        <title>Metabolic reconstructions from genomes of highly enriched 'Candidatus Accumulibacter' and 'Candidatus Competibacter' bioreactor populations.</title>
        <authorList>
            <person name="Annavajhala M.K."/>
            <person name="Welles L."/>
            <person name="Abbas B."/>
            <person name="Sorokin D."/>
            <person name="Park H."/>
            <person name="Van Loosdrecht M."/>
            <person name="Chandran K."/>
        </authorList>
    </citation>
    <scope>NUCLEOTIDE SEQUENCE [LARGE SCALE GENOMIC DNA]</scope>
    <source>
        <strain evidence="6 7">SBR_G</strain>
    </source>
</reference>
<evidence type="ECO:0000313" key="7">
    <source>
        <dbReference type="Proteomes" id="UP000760480"/>
    </source>
</evidence>
<accession>A0ABX1TMX7</accession>
<dbReference type="EMBL" id="SPMZ01000027">
    <property type="protein sequence ID" value="NMQ19488.1"/>
    <property type="molecule type" value="Genomic_DNA"/>
</dbReference>